<feature type="transmembrane region" description="Helical" evidence="2">
    <location>
        <begin position="17"/>
        <end position="36"/>
    </location>
</feature>
<dbReference type="GO" id="GO:0022857">
    <property type="term" value="F:transmembrane transporter activity"/>
    <property type="evidence" value="ECO:0007669"/>
    <property type="project" value="UniProtKB-UniRule"/>
</dbReference>
<evidence type="ECO:0000313" key="4">
    <source>
        <dbReference type="EMBL" id="SDF03637.1"/>
    </source>
</evidence>
<comment type="function">
    <text evidence="1">Part of the tripartite ATP-independent periplasmic (TRAP) transport system.</text>
</comment>
<evidence type="ECO:0000256" key="1">
    <source>
        <dbReference type="RuleBase" id="RU369079"/>
    </source>
</evidence>
<dbReference type="NCBIfam" id="TIGR02123">
    <property type="entry name" value="TRAP_fused"/>
    <property type="match status" value="1"/>
</dbReference>
<organism evidence="4 5">
    <name type="scientific">Limimaricola pyoseonensis</name>
    <dbReference type="NCBI Taxonomy" id="521013"/>
    <lineage>
        <taxon>Bacteria</taxon>
        <taxon>Pseudomonadati</taxon>
        <taxon>Pseudomonadota</taxon>
        <taxon>Alphaproteobacteria</taxon>
        <taxon>Rhodobacterales</taxon>
        <taxon>Paracoccaceae</taxon>
        <taxon>Limimaricola</taxon>
    </lineage>
</organism>
<feature type="transmembrane region" description="Helical" evidence="2">
    <location>
        <begin position="66"/>
        <end position="90"/>
    </location>
</feature>
<feature type="transmembrane region" description="Helical" evidence="2">
    <location>
        <begin position="604"/>
        <end position="620"/>
    </location>
</feature>
<keyword evidence="2" id="KW-0812">Transmembrane</keyword>
<dbReference type="PANTHER" id="PTHR43849">
    <property type="entry name" value="BLL3936 PROTEIN"/>
    <property type="match status" value="1"/>
</dbReference>
<dbReference type="RefSeq" id="WP_090113754.1">
    <property type="nucleotide sequence ID" value="NZ_FNAT01000006.1"/>
</dbReference>
<sequence>MSDSHARPTWPQLGRDAAALGFAALTLVMASGLFFVDPVINRILHIGVGFVMLFAMRAVPRSGWRWPAVIALVTMVGVTAYALHLYPIAWQFVGLPPSRLEIGLGVAAILISLLAAWMVAGPSIPIIASFFVVYTLAGNSLPAPFSHAGLDIEQIVQALYVTGRGIYGTIAGVSANYIVLFVIFAAYLGQIGLIDFLLYKSRAVLGRTRGGPAKIAVVASGSLGAVMGTAYGNTASTGAFTIPMMRRSGFNPAFAAAVEATASVGGQFVPPILGGAAFLMVDILGITYNSVMLASLPLAILFYGSIFLMVDLTAVRQGIRSVPAQVRDEAPQDLLWGGWLKLLPIAVLIAMLVQGFTPQRAGFWAILSVMAVDLIETRSLGGVLRNLLRGLIEGAKGSAVIVGIVAAAGIIAGLTSTTGLGLVLSQILSQLAGNSYFLLLLLSAVTSIILGLGLPTIVCYLLMAVLVAPALIDAGVAPIAAHLFLIYFASLSSITPPVGPSNFIAATIAGEGTKPMAVGLFAMQLALPGFIIPMIFAYHPELLLQDGLTWQVLWSLLTAFLGIYALTAAQTGALLPGWVMSGAAPRVAVLAAAGLLLWPHAASDLAGIAVLVLAHVLVAARRHPVAEAAR</sequence>
<comment type="subcellular location">
    <subcellularLocation>
        <location evidence="1">Cell inner membrane</location>
        <topology evidence="1">Multi-pass membrane protein</topology>
    </subcellularLocation>
</comment>
<feature type="transmembrane region" description="Helical" evidence="2">
    <location>
        <begin position="102"/>
        <end position="134"/>
    </location>
</feature>
<feature type="domain" description="TRAP C4-dicarboxylate transport system permease DctM subunit" evidence="3">
    <location>
        <begin position="109"/>
        <end position="535"/>
    </location>
</feature>
<keyword evidence="2" id="KW-1133">Transmembrane helix</keyword>
<feature type="transmembrane region" description="Helical" evidence="2">
    <location>
        <begin position="516"/>
        <end position="536"/>
    </location>
</feature>
<keyword evidence="1" id="KW-0813">Transport</keyword>
<feature type="transmembrane region" description="Helical" evidence="2">
    <location>
        <begin position="177"/>
        <end position="199"/>
    </location>
</feature>
<feature type="transmembrane region" description="Helical" evidence="2">
    <location>
        <begin position="436"/>
        <end position="463"/>
    </location>
</feature>
<keyword evidence="1" id="KW-1003">Cell membrane</keyword>
<feature type="transmembrane region" description="Helical" evidence="2">
    <location>
        <begin position="475"/>
        <end position="495"/>
    </location>
</feature>
<dbReference type="EMBL" id="FNAT01000006">
    <property type="protein sequence ID" value="SDF03637.1"/>
    <property type="molecule type" value="Genomic_DNA"/>
</dbReference>
<keyword evidence="2" id="KW-0472">Membrane</keyword>
<accession>A0A1G7HT22</accession>
<dbReference type="Proteomes" id="UP000198922">
    <property type="component" value="Unassembled WGS sequence"/>
</dbReference>
<keyword evidence="1" id="KW-0997">Cell inner membrane</keyword>
<feature type="transmembrane region" description="Helical" evidence="2">
    <location>
        <begin position="400"/>
        <end position="424"/>
    </location>
</feature>
<feature type="transmembrane region" description="Helical" evidence="2">
    <location>
        <begin position="548"/>
        <end position="566"/>
    </location>
</feature>
<reference evidence="5" key="1">
    <citation type="submission" date="2016-10" db="EMBL/GenBank/DDBJ databases">
        <authorList>
            <person name="Varghese N."/>
            <person name="Submissions S."/>
        </authorList>
    </citation>
    <scope>NUCLEOTIDE SEQUENCE [LARGE SCALE GENOMIC DNA]</scope>
    <source>
        <strain evidence="5">DSM 21424</strain>
    </source>
</reference>
<evidence type="ECO:0000259" key="3">
    <source>
        <dbReference type="Pfam" id="PF06808"/>
    </source>
</evidence>
<feature type="transmembrane region" description="Helical" evidence="2">
    <location>
        <begin position="291"/>
        <end position="314"/>
    </location>
</feature>
<dbReference type="InterPro" id="IPR011853">
    <property type="entry name" value="TRAP_DctM-Dct_fused"/>
</dbReference>
<feature type="transmembrane region" description="Helical" evidence="2">
    <location>
        <begin position="334"/>
        <end position="354"/>
    </location>
</feature>
<proteinExistence type="predicted"/>
<evidence type="ECO:0000313" key="5">
    <source>
        <dbReference type="Proteomes" id="UP000198922"/>
    </source>
</evidence>
<name>A0A1G7HT22_9RHOB</name>
<dbReference type="Pfam" id="PF06808">
    <property type="entry name" value="DctM"/>
    <property type="match status" value="1"/>
</dbReference>
<keyword evidence="5" id="KW-1185">Reference proteome</keyword>
<dbReference type="STRING" id="521013.SAMN04488567_3285"/>
<protein>
    <submittedName>
        <fullName evidence="4">TRAP transporter, 4TM/12TM fusion protein</fullName>
    </submittedName>
</protein>
<feature type="transmembrane region" description="Helical" evidence="2">
    <location>
        <begin position="211"/>
        <end position="233"/>
    </location>
</feature>
<dbReference type="PANTHER" id="PTHR43849:SF2">
    <property type="entry name" value="BLL3936 PROTEIN"/>
    <property type="match status" value="1"/>
</dbReference>
<dbReference type="GO" id="GO:0005886">
    <property type="term" value="C:plasma membrane"/>
    <property type="evidence" value="ECO:0007669"/>
    <property type="project" value="UniProtKB-SubCell"/>
</dbReference>
<gene>
    <name evidence="4" type="ORF">SAMN04488567_3285</name>
</gene>
<feature type="transmembrane region" description="Helical" evidence="2">
    <location>
        <begin position="253"/>
        <end position="279"/>
    </location>
</feature>
<feature type="transmembrane region" description="Helical" evidence="2">
    <location>
        <begin position="43"/>
        <end position="60"/>
    </location>
</feature>
<dbReference type="AlphaFoldDB" id="A0A1G7HT22"/>
<dbReference type="OrthoDB" id="9759894at2"/>
<evidence type="ECO:0000256" key="2">
    <source>
        <dbReference type="SAM" id="Phobius"/>
    </source>
</evidence>
<dbReference type="InterPro" id="IPR010656">
    <property type="entry name" value="DctM"/>
</dbReference>